<evidence type="ECO:0000256" key="1">
    <source>
        <dbReference type="SAM" id="MobiDB-lite"/>
    </source>
</evidence>
<dbReference type="CTD" id="20314524"/>
<dbReference type="OrthoDB" id="6259922at2759"/>
<reference evidence="2 3" key="1">
    <citation type="submission" date="2013-11" db="EMBL/GenBank/DDBJ databases">
        <title>Opisthorchis viverrini - life in the bile duct.</title>
        <authorList>
            <person name="Young N.D."/>
            <person name="Nagarajan N."/>
            <person name="Lin S.J."/>
            <person name="Korhonen P.K."/>
            <person name="Jex A.R."/>
            <person name="Hall R.S."/>
            <person name="Safavi-Hemami H."/>
            <person name="Kaewkong W."/>
            <person name="Bertrand D."/>
            <person name="Gao S."/>
            <person name="Seet Q."/>
            <person name="Wongkham S."/>
            <person name="Teh B.T."/>
            <person name="Wongkham C."/>
            <person name="Intapan P.M."/>
            <person name="Maleewong W."/>
            <person name="Yang X."/>
            <person name="Hu M."/>
            <person name="Wang Z."/>
            <person name="Hofmann A."/>
            <person name="Sternberg P.W."/>
            <person name="Tan P."/>
            <person name="Wang J."/>
            <person name="Gasser R.B."/>
        </authorList>
    </citation>
    <scope>NUCLEOTIDE SEQUENCE [LARGE SCALE GENOMIC DNA]</scope>
</reference>
<feature type="compositionally biased region" description="Basic and acidic residues" evidence="1">
    <location>
        <begin position="395"/>
        <end position="406"/>
    </location>
</feature>
<organism evidence="2 3">
    <name type="scientific">Opisthorchis viverrini</name>
    <name type="common">Southeast Asian liver fluke</name>
    <dbReference type="NCBI Taxonomy" id="6198"/>
    <lineage>
        <taxon>Eukaryota</taxon>
        <taxon>Metazoa</taxon>
        <taxon>Spiralia</taxon>
        <taxon>Lophotrochozoa</taxon>
        <taxon>Platyhelminthes</taxon>
        <taxon>Trematoda</taxon>
        <taxon>Digenea</taxon>
        <taxon>Opisthorchiida</taxon>
        <taxon>Opisthorchiata</taxon>
        <taxon>Opisthorchiidae</taxon>
        <taxon>Opisthorchis</taxon>
    </lineage>
</organism>
<dbReference type="AlphaFoldDB" id="A0A075A2E1"/>
<dbReference type="Proteomes" id="UP000054324">
    <property type="component" value="Unassembled WGS sequence"/>
</dbReference>
<dbReference type="KEGG" id="ovi:T265_00336"/>
<feature type="region of interest" description="Disordered" evidence="1">
    <location>
        <begin position="457"/>
        <end position="493"/>
    </location>
</feature>
<evidence type="ECO:0000313" key="3">
    <source>
        <dbReference type="Proteomes" id="UP000054324"/>
    </source>
</evidence>
<dbReference type="EMBL" id="KL596621">
    <property type="protein sequence ID" value="KER33893.1"/>
    <property type="molecule type" value="Genomic_DNA"/>
</dbReference>
<name>A0A075A2E1_OPIVI</name>
<proteinExistence type="predicted"/>
<keyword evidence="3" id="KW-1185">Reference proteome</keyword>
<feature type="region of interest" description="Disordered" evidence="1">
    <location>
        <begin position="520"/>
        <end position="539"/>
    </location>
</feature>
<dbReference type="GeneID" id="20314524"/>
<feature type="region of interest" description="Disordered" evidence="1">
    <location>
        <begin position="162"/>
        <end position="184"/>
    </location>
</feature>
<dbReference type="RefSeq" id="XP_009162345.1">
    <property type="nucleotide sequence ID" value="XM_009164081.1"/>
</dbReference>
<feature type="region of interest" description="Disordered" evidence="1">
    <location>
        <begin position="380"/>
        <end position="406"/>
    </location>
</feature>
<gene>
    <name evidence="2" type="ORF">T265_00336</name>
</gene>
<sequence length="550" mass="61813">METLSSEERRILNISWALNARIRRADEGLREAVQCLRQLKRVIRDYQSSVYFNGDCWNQTSFHNITTLDSGIFSAECTKHLQSTHQGKEKCMKPSAYSLDVNPSWRTLDPANSTLPGTFNSNVFSHPSTNDEDPTSTTKQAEILFRQCVKSGDATLLSTRSDTKRNIGGHKSLRPFPESSFGEDIPLTRSSLPILTTPQVEMTLNSETEGQNIQTRKQPTASLLKCSPGAGMYLGDCGVAAGNYNSMPAPSKQATPYPASLQNMNIQYSIFETASTSTPTYHMSKAVISHSDHQKSVQCKVVESRLHTAFAGTARVFRYNSDAKKENNEDTTLTKEASGVVSRKWLEQLVVRLQHLLDSTHPSCTTPNDDRISKHTHICPNPNSESPSRPFVEAEQPKVRVSEPCERTKASIPPAWMFSDNKPTFHRAERPTSPDFVAYVPVDQFCLCEEVNASTRPNHVSSVRKFSSKEYRKPPAKRPPPRPKSNRSTHWHGIQVTTTIRPFLGVDRCSPRIRITNASESLNDVNDKPNRTTVRSNENNRVRVKRIPWR</sequence>
<protein>
    <submittedName>
        <fullName evidence="2">Uncharacterized protein</fullName>
    </submittedName>
</protein>
<evidence type="ECO:0000313" key="2">
    <source>
        <dbReference type="EMBL" id="KER33893.1"/>
    </source>
</evidence>
<feature type="compositionally biased region" description="Basic residues" evidence="1">
    <location>
        <begin position="474"/>
        <end position="490"/>
    </location>
</feature>
<accession>A0A075A2E1</accession>